<dbReference type="EMBL" id="FN806773">
    <property type="protein sequence ID" value="CBL57296.1"/>
    <property type="molecule type" value="Genomic_DNA"/>
</dbReference>
<evidence type="ECO:0000313" key="1">
    <source>
        <dbReference type="EMBL" id="CBL57296.1"/>
    </source>
</evidence>
<dbReference type="RefSeq" id="WP_013161653.1">
    <property type="nucleotide sequence ID" value="NC_014215.1"/>
</dbReference>
<name>D7GFI5_PROFC</name>
<organism evidence="1 2">
    <name type="scientific">Propionibacterium freudenreichii subsp. shermanii (strain ATCC 9614 / DSM 4902 / CIP 103027 / NCIMB 8099 / CIRM-BIA1)</name>
    <dbReference type="NCBI Taxonomy" id="754252"/>
    <lineage>
        <taxon>Bacteria</taxon>
        <taxon>Bacillati</taxon>
        <taxon>Actinomycetota</taxon>
        <taxon>Actinomycetes</taxon>
        <taxon>Propionibacteriales</taxon>
        <taxon>Propionibacteriaceae</taxon>
        <taxon>Propionibacterium</taxon>
    </lineage>
</organism>
<dbReference type="AlphaFoldDB" id="D7GFI5"/>
<proteinExistence type="predicted"/>
<dbReference type="Proteomes" id="UP000000936">
    <property type="component" value="Chromosome"/>
</dbReference>
<accession>D7GFI5</accession>
<protein>
    <submittedName>
        <fullName evidence="1">Uncharacterized protein</fullName>
    </submittedName>
</protein>
<dbReference type="STRING" id="754252.PFREUD_17870"/>
<evidence type="ECO:0000313" key="2">
    <source>
        <dbReference type="Proteomes" id="UP000000936"/>
    </source>
</evidence>
<dbReference type="HOGENOM" id="CLU_2719060_0_0_11"/>
<dbReference type="KEGG" id="pfr:PFREUD_17870"/>
<sequence>MLHEVTELFPEVGLVRGLLDATGAGVFGAVALQEVSGISAVIAMAAATVRAGRLFLIMARLLEETELWLDGS</sequence>
<keyword evidence="2" id="KW-1185">Reference proteome</keyword>
<gene>
    <name evidence="1" type="ordered locus">PFREUD_17870</name>
</gene>
<reference evidence="1 2" key="1">
    <citation type="journal article" date="2010" name="PLoS ONE">
        <title>The complete genome of Propionibacterium freudenreichii CIRM-BIA1, a hardy actinobacterium with food and probiotic applications.</title>
        <authorList>
            <person name="Falentin H."/>
            <person name="Deutsch S.M."/>
            <person name="Jan G."/>
            <person name="Loux V."/>
            <person name="Thierry A."/>
            <person name="Parayre S."/>
            <person name="Maillard M.B."/>
            <person name="Dherbecourt J."/>
            <person name="Cousin F.J."/>
            <person name="Jardin J."/>
            <person name="Siguier P."/>
            <person name="Couloux A."/>
            <person name="Barbe V."/>
            <person name="Vacherie B."/>
            <person name="Wincker P."/>
            <person name="Gibrat J.F."/>
            <person name="Gaillardin C."/>
            <person name="Lortal S."/>
        </authorList>
    </citation>
    <scope>NUCLEOTIDE SEQUENCE [LARGE SCALE GENOMIC DNA]</scope>
    <source>
        <strain evidence="2">ATCC 9614 / DSM 4902 / CIP 103027 / NCIMB 8099 / CIRM-BIA1</strain>
    </source>
</reference>